<comment type="caution">
    <text evidence="3">The sequence shown here is derived from an EMBL/GenBank/DDBJ whole genome shotgun (WGS) entry which is preliminary data.</text>
</comment>
<protein>
    <recommendedName>
        <fullName evidence="5">Iron ABC transporter substrate-binding protein</fullName>
    </recommendedName>
</protein>
<dbReference type="PANTHER" id="PTHR30006:SF2">
    <property type="entry name" value="ABC TRANSPORTER SUBSTRATE-BINDING PROTEIN"/>
    <property type="match status" value="1"/>
</dbReference>
<feature type="signal peptide" evidence="2">
    <location>
        <begin position="1"/>
        <end position="26"/>
    </location>
</feature>
<evidence type="ECO:0008006" key="5">
    <source>
        <dbReference type="Google" id="ProtNLM"/>
    </source>
</evidence>
<dbReference type="GO" id="GO:0030975">
    <property type="term" value="F:thiamine binding"/>
    <property type="evidence" value="ECO:0007669"/>
    <property type="project" value="TreeGrafter"/>
</dbReference>
<feature type="chain" id="PRO_5004844588" description="Iron ABC transporter substrate-binding protein" evidence="2">
    <location>
        <begin position="27"/>
        <end position="396"/>
    </location>
</feature>
<dbReference type="PANTHER" id="PTHR30006">
    <property type="entry name" value="THIAMINE-BINDING PERIPLASMIC PROTEIN-RELATED"/>
    <property type="match status" value="1"/>
</dbReference>
<proteinExistence type="predicted"/>
<name>W4LND0_ENTF1</name>
<dbReference type="AlphaFoldDB" id="W4LND0"/>
<keyword evidence="1 2" id="KW-0732">Signal</keyword>
<dbReference type="EMBL" id="AZHW01000428">
    <property type="protein sequence ID" value="ETW99603.1"/>
    <property type="molecule type" value="Genomic_DNA"/>
</dbReference>
<evidence type="ECO:0000313" key="4">
    <source>
        <dbReference type="Proteomes" id="UP000019141"/>
    </source>
</evidence>
<dbReference type="SUPFAM" id="SSF53850">
    <property type="entry name" value="Periplasmic binding protein-like II"/>
    <property type="match status" value="1"/>
</dbReference>
<evidence type="ECO:0000256" key="1">
    <source>
        <dbReference type="ARBA" id="ARBA00022729"/>
    </source>
</evidence>
<reference evidence="3 4" key="1">
    <citation type="journal article" date="2014" name="Nature">
        <title>An environmental bacterial taxon with a large and distinct metabolic repertoire.</title>
        <authorList>
            <person name="Wilson M.C."/>
            <person name="Mori T."/>
            <person name="Ruckert C."/>
            <person name="Uria A.R."/>
            <person name="Helf M.J."/>
            <person name="Takada K."/>
            <person name="Gernert C."/>
            <person name="Steffens U.A."/>
            <person name="Heycke N."/>
            <person name="Schmitt S."/>
            <person name="Rinke C."/>
            <person name="Helfrich E.J."/>
            <person name="Brachmann A.O."/>
            <person name="Gurgui C."/>
            <person name="Wakimoto T."/>
            <person name="Kracht M."/>
            <person name="Crusemann M."/>
            <person name="Hentschel U."/>
            <person name="Abe I."/>
            <person name="Matsunaga S."/>
            <person name="Kalinowski J."/>
            <person name="Takeyama H."/>
            <person name="Piel J."/>
        </authorList>
    </citation>
    <scope>NUCLEOTIDE SEQUENCE [LARGE SCALE GENOMIC DNA]</scope>
    <source>
        <strain evidence="4">TSY1</strain>
    </source>
</reference>
<evidence type="ECO:0000256" key="2">
    <source>
        <dbReference type="SAM" id="SignalP"/>
    </source>
</evidence>
<dbReference type="Proteomes" id="UP000019141">
    <property type="component" value="Unassembled WGS sequence"/>
</dbReference>
<dbReference type="InterPro" id="IPR026045">
    <property type="entry name" value="Ferric-bd"/>
</dbReference>
<dbReference type="GO" id="GO:0015888">
    <property type="term" value="P:thiamine transport"/>
    <property type="evidence" value="ECO:0007669"/>
    <property type="project" value="TreeGrafter"/>
</dbReference>
<sequence>MMRRLFCQLALVIGALALNVSCQGNSDPNQLLTPEQLAVQGVCYFGSDPIDESALDKRATAGKLTVYTFIPPSQYETYLKDFSLRCPNIKINIHYEPPGPLTERLLKEQHTPKADVIWGIAATNLILMDWYDLLSPYSPANIEHIKPEFRDSNKPPYWVGIDAWMVGLCVNPDLLKKLELPFPIAWSDLVNPVYQDQIILYNPYLTGTGFMMISHILQRHGEVDGWAYLDALHRNIARYTQSDEEACALVAAGKKPIGISYALAGIELKAQGEPIEPVFPVGLSGWDMEANALVKKDHIKPAAKTFLDWTLSKTAMHAYAKNYAIIARNDVDVPIPKGYPQEPAKQLFDRDFLWDAANRQRILETLKERYGDKASLEAVAKIRLRPKPEPDFCNSF</sequence>
<accession>W4LND0</accession>
<dbReference type="Gene3D" id="3.40.190.10">
    <property type="entry name" value="Periplasmic binding protein-like II"/>
    <property type="match status" value="2"/>
</dbReference>
<keyword evidence="4" id="KW-1185">Reference proteome</keyword>
<dbReference type="HOGENOM" id="CLU_026974_0_1_7"/>
<dbReference type="Pfam" id="PF13343">
    <property type="entry name" value="SBP_bac_6"/>
    <property type="match status" value="1"/>
</dbReference>
<dbReference type="PIRSF" id="PIRSF002825">
    <property type="entry name" value="CfbpA"/>
    <property type="match status" value="1"/>
</dbReference>
<evidence type="ECO:0000313" key="3">
    <source>
        <dbReference type="EMBL" id="ETW99603.1"/>
    </source>
</evidence>
<dbReference type="GO" id="GO:0030288">
    <property type="term" value="C:outer membrane-bounded periplasmic space"/>
    <property type="evidence" value="ECO:0007669"/>
    <property type="project" value="TreeGrafter"/>
</dbReference>
<organism evidence="3 4">
    <name type="scientific">Entotheonella factor</name>
    <dbReference type="NCBI Taxonomy" id="1429438"/>
    <lineage>
        <taxon>Bacteria</taxon>
        <taxon>Pseudomonadati</taxon>
        <taxon>Nitrospinota/Tectimicrobiota group</taxon>
        <taxon>Candidatus Tectimicrobiota</taxon>
        <taxon>Candidatus Entotheonellia</taxon>
        <taxon>Candidatus Entotheonellales</taxon>
        <taxon>Candidatus Entotheonellaceae</taxon>
        <taxon>Candidatus Entotheonella</taxon>
    </lineage>
</organism>
<dbReference type="GO" id="GO:0030976">
    <property type="term" value="F:thiamine pyrophosphate binding"/>
    <property type="evidence" value="ECO:0007669"/>
    <property type="project" value="TreeGrafter"/>
</dbReference>
<gene>
    <name evidence="3" type="ORF">ETSY1_14425</name>
</gene>